<evidence type="ECO:0000313" key="8">
    <source>
        <dbReference type="Proteomes" id="UP000594688"/>
    </source>
</evidence>
<keyword evidence="4" id="KW-0862">Zinc</keyword>
<dbReference type="EMBL" id="CP048685">
    <property type="protein sequence ID" value="QPJ63336.1"/>
    <property type="molecule type" value="Genomic_DNA"/>
</dbReference>
<evidence type="ECO:0000256" key="4">
    <source>
        <dbReference type="ARBA" id="ARBA00022833"/>
    </source>
</evidence>
<keyword evidence="3" id="KW-0378">Hydrolase</keyword>
<feature type="domain" description="Peptidase M14" evidence="6">
    <location>
        <begin position="5"/>
        <end position="249"/>
    </location>
</feature>
<dbReference type="KEGG" id="nli:G3M70_16210"/>
<dbReference type="SUPFAM" id="SSF53187">
    <property type="entry name" value="Zn-dependent exopeptidases"/>
    <property type="match status" value="1"/>
</dbReference>
<dbReference type="AlphaFoldDB" id="A0A7T0BYS9"/>
<comment type="caution">
    <text evidence="5">Lacks conserved residue(s) required for the propagation of feature annotation.</text>
</comment>
<organism evidence="7 8">
    <name type="scientific">Candidatus Nitronauta litoralis</name>
    <dbReference type="NCBI Taxonomy" id="2705533"/>
    <lineage>
        <taxon>Bacteria</taxon>
        <taxon>Pseudomonadati</taxon>
        <taxon>Nitrospinota/Tectimicrobiota group</taxon>
        <taxon>Nitrospinota</taxon>
        <taxon>Nitrospinia</taxon>
        <taxon>Nitrospinales</taxon>
        <taxon>Nitrospinaceae</taxon>
        <taxon>Candidatus Nitronauta</taxon>
    </lineage>
</organism>
<name>A0A7T0BYS9_9BACT</name>
<evidence type="ECO:0000256" key="2">
    <source>
        <dbReference type="ARBA" id="ARBA00022723"/>
    </source>
</evidence>
<dbReference type="Pfam" id="PF24827">
    <property type="entry name" value="AstE_AspA_cat"/>
    <property type="match status" value="1"/>
</dbReference>
<accession>A0A7T0BYS9</accession>
<dbReference type="GO" id="GO:0004181">
    <property type="term" value="F:metallocarboxypeptidase activity"/>
    <property type="evidence" value="ECO:0007669"/>
    <property type="project" value="InterPro"/>
</dbReference>
<keyword evidence="7" id="KW-0645">Protease</keyword>
<reference evidence="7 8" key="1">
    <citation type="submission" date="2020-02" db="EMBL/GenBank/DDBJ databases">
        <title>Genomic and physiological characterization of two novel Nitrospinaceae genera.</title>
        <authorList>
            <person name="Mueller A.J."/>
            <person name="Jung M.-Y."/>
            <person name="Strachan C.R."/>
            <person name="Herbold C.W."/>
            <person name="Kirkegaard R.H."/>
            <person name="Daims H."/>
        </authorList>
    </citation>
    <scope>NUCLEOTIDE SEQUENCE [LARGE SCALE GENOMIC DNA]</scope>
    <source>
        <strain evidence="7">EB</strain>
    </source>
</reference>
<comment type="cofactor">
    <cofactor evidence="1">
        <name>Zn(2+)</name>
        <dbReference type="ChEBI" id="CHEBI:29105"/>
    </cofactor>
</comment>
<keyword evidence="2" id="KW-0479">Metal-binding</keyword>
<proteinExistence type="inferred from homology"/>
<dbReference type="GO" id="GO:0008270">
    <property type="term" value="F:zinc ion binding"/>
    <property type="evidence" value="ECO:0007669"/>
    <property type="project" value="InterPro"/>
</dbReference>
<dbReference type="InterPro" id="IPR055438">
    <property type="entry name" value="AstE_AspA_cat"/>
</dbReference>
<dbReference type="InterPro" id="IPR000834">
    <property type="entry name" value="Peptidase_M14"/>
</dbReference>
<protein>
    <submittedName>
        <fullName evidence="7">M14 family metallocarboxypeptidase</fullName>
    </submittedName>
</protein>
<evidence type="ECO:0000256" key="3">
    <source>
        <dbReference type="ARBA" id="ARBA00022801"/>
    </source>
</evidence>
<gene>
    <name evidence="7" type="ORF">G3M70_16210</name>
</gene>
<dbReference type="PROSITE" id="PS52035">
    <property type="entry name" value="PEPTIDASE_M14"/>
    <property type="match status" value="1"/>
</dbReference>
<dbReference type="Proteomes" id="UP000594688">
    <property type="component" value="Chromosome"/>
</dbReference>
<dbReference type="CDD" id="cd06231">
    <property type="entry name" value="M14_REP34-like"/>
    <property type="match status" value="1"/>
</dbReference>
<comment type="similarity">
    <text evidence="5">Belongs to the peptidase M14 family.</text>
</comment>
<evidence type="ECO:0000259" key="6">
    <source>
        <dbReference type="PROSITE" id="PS52035"/>
    </source>
</evidence>
<evidence type="ECO:0000256" key="5">
    <source>
        <dbReference type="PROSITE-ProRule" id="PRU01379"/>
    </source>
</evidence>
<dbReference type="GO" id="GO:0016788">
    <property type="term" value="F:hydrolase activity, acting on ester bonds"/>
    <property type="evidence" value="ECO:0007669"/>
    <property type="project" value="InterPro"/>
</dbReference>
<evidence type="ECO:0000313" key="7">
    <source>
        <dbReference type="EMBL" id="QPJ63336.1"/>
    </source>
</evidence>
<evidence type="ECO:0000256" key="1">
    <source>
        <dbReference type="ARBA" id="ARBA00001947"/>
    </source>
</evidence>
<dbReference type="GO" id="GO:0006508">
    <property type="term" value="P:proteolysis"/>
    <property type="evidence" value="ECO:0007669"/>
    <property type="project" value="InterPro"/>
</dbReference>
<keyword evidence="7" id="KW-0121">Carboxypeptidase</keyword>
<sequence length="249" mass="28178">MNKAGEPLYSRVLSRLKTVLPENSQISSTLIVSGSDQYPIQHLVLGKGNSQRALISAGIHGDEPAGVEALLTFLEKKFFQKYIDDWELNIIPCINPSGYNASTRENADKIDLNRKFRDTSPPQEVVFIKSLFKRAFDLDIELHEDIDSPGYYLFQKEAEPISPLGRNILNEVSKIMPINLEEEIEELPAENGLLAHLSNPDEMEWWPMAIYAFSKGCKKVFTLETATKLPMDMRVRAHLKAIEVALDNF</sequence>
<dbReference type="Gene3D" id="3.40.630.10">
    <property type="entry name" value="Zn peptidases"/>
    <property type="match status" value="1"/>
</dbReference>